<evidence type="ECO:0000313" key="1">
    <source>
        <dbReference type="EMBL" id="CAG8961306.1"/>
    </source>
</evidence>
<organism evidence="1 2">
    <name type="scientific">Hymenoscyphus fraxineus</name>
    <dbReference type="NCBI Taxonomy" id="746836"/>
    <lineage>
        <taxon>Eukaryota</taxon>
        <taxon>Fungi</taxon>
        <taxon>Dikarya</taxon>
        <taxon>Ascomycota</taxon>
        <taxon>Pezizomycotina</taxon>
        <taxon>Leotiomycetes</taxon>
        <taxon>Helotiales</taxon>
        <taxon>Helotiaceae</taxon>
        <taxon>Hymenoscyphus</taxon>
    </lineage>
</organism>
<protein>
    <submittedName>
        <fullName evidence="1">Uncharacterized protein</fullName>
    </submittedName>
</protein>
<proteinExistence type="predicted"/>
<reference evidence="1" key="1">
    <citation type="submission" date="2021-07" db="EMBL/GenBank/DDBJ databases">
        <authorList>
            <person name="Durling M."/>
        </authorList>
    </citation>
    <scope>NUCLEOTIDE SEQUENCE</scope>
</reference>
<gene>
    <name evidence="1" type="ORF">HYFRA_00013767</name>
</gene>
<evidence type="ECO:0000313" key="2">
    <source>
        <dbReference type="Proteomes" id="UP000696280"/>
    </source>
</evidence>
<name>A0A9N9LA44_9HELO</name>
<comment type="caution">
    <text evidence="1">The sequence shown here is derived from an EMBL/GenBank/DDBJ whole genome shotgun (WGS) entry which is preliminary data.</text>
</comment>
<dbReference type="AlphaFoldDB" id="A0A9N9LA44"/>
<sequence>MNPNESISPLRRTFCSTKYEDQTAETRARDWMTGNKEIIERAKMQMRNFVRECIGFGSPAGTTNCLVGNFCTTL</sequence>
<accession>A0A9N9LA44</accession>
<keyword evidence="2" id="KW-1185">Reference proteome</keyword>
<dbReference type="Proteomes" id="UP000696280">
    <property type="component" value="Unassembled WGS sequence"/>
</dbReference>
<dbReference type="EMBL" id="CAJVRL010000106">
    <property type="protein sequence ID" value="CAG8961306.1"/>
    <property type="molecule type" value="Genomic_DNA"/>
</dbReference>